<dbReference type="InterPro" id="IPR002645">
    <property type="entry name" value="STAS_dom"/>
</dbReference>
<organism evidence="2 3">
    <name type="scientific">Pseudonocardia halophobica</name>
    <dbReference type="NCBI Taxonomy" id="29401"/>
    <lineage>
        <taxon>Bacteria</taxon>
        <taxon>Bacillati</taxon>
        <taxon>Actinomycetota</taxon>
        <taxon>Actinomycetes</taxon>
        <taxon>Pseudonocardiales</taxon>
        <taxon>Pseudonocardiaceae</taxon>
        <taxon>Pseudonocardia</taxon>
    </lineage>
</organism>
<keyword evidence="3" id="KW-1185">Reference proteome</keyword>
<dbReference type="SUPFAM" id="SSF52091">
    <property type="entry name" value="SpoIIaa-like"/>
    <property type="match status" value="1"/>
</dbReference>
<dbReference type="InterPro" id="IPR036513">
    <property type="entry name" value="STAS_dom_sf"/>
</dbReference>
<reference evidence="2" key="2">
    <citation type="submission" date="2023-01" db="EMBL/GenBank/DDBJ databases">
        <authorList>
            <person name="Sun Q."/>
            <person name="Evtushenko L."/>
        </authorList>
    </citation>
    <scope>NUCLEOTIDE SEQUENCE</scope>
    <source>
        <strain evidence="2">VKM Ac-1069</strain>
    </source>
</reference>
<proteinExistence type="predicted"/>
<dbReference type="RefSeq" id="WP_156068015.1">
    <property type="nucleotide sequence ID" value="NZ_BAAAUZ010000012.1"/>
</dbReference>
<evidence type="ECO:0000259" key="1">
    <source>
        <dbReference type="PROSITE" id="PS50801"/>
    </source>
</evidence>
<dbReference type="EMBL" id="BSFQ01000039">
    <property type="protein sequence ID" value="GLL14982.1"/>
    <property type="molecule type" value="Genomic_DNA"/>
</dbReference>
<dbReference type="PROSITE" id="PS50801">
    <property type="entry name" value="STAS"/>
    <property type="match status" value="1"/>
</dbReference>
<dbReference type="AlphaFoldDB" id="A0A9W6NZM6"/>
<feature type="domain" description="STAS" evidence="1">
    <location>
        <begin position="16"/>
        <end position="124"/>
    </location>
</feature>
<comment type="caution">
    <text evidence="2">The sequence shown here is derived from an EMBL/GenBank/DDBJ whole genome shotgun (WGS) entry which is preliminary data.</text>
</comment>
<sequence length="129" mass="13376">MTLAHPAPMAIDVPEPGAYTIRLRGHLDRLTGARLLRLVDARLQLARHGHAATRHVLIDVADVDSIGPGALAALTHAQHAADRSGVTLDLVGAGALAGRLGTVDRQALARFRSFPTVAAALAGLEAEGC</sequence>
<reference evidence="2" key="1">
    <citation type="journal article" date="2014" name="Int. J. Syst. Evol. Microbiol.">
        <title>Complete genome sequence of Corynebacterium casei LMG S-19264T (=DSM 44701T), isolated from a smear-ripened cheese.</title>
        <authorList>
            <consortium name="US DOE Joint Genome Institute (JGI-PGF)"/>
            <person name="Walter F."/>
            <person name="Albersmeier A."/>
            <person name="Kalinowski J."/>
            <person name="Ruckert C."/>
        </authorList>
    </citation>
    <scope>NUCLEOTIDE SEQUENCE</scope>
    <source>
        <strain evidence="2">VKM Ac-1069</strain>
    </source>
</reference>
<accession>A0A9W6NZM6</accession>
<protein>
    <recommendedName>
        <fullName evidence="1">STAS domain-containing protein</fullName>
    </recommendedName>
</protein>
<gene>
    <name evidence="2" type="ORF">GCM10017577_61310</name>
</gene>
<name>A0A9W6NZM6_9PSEU</name>
<evidence type="ECO:0000313" key="3">
    <source>
        <dbReference type="Proteomes" id="UP001143463"/>
    </source>
</evidence>
<evidence type="ECO:0000313" key="2">
    <source>
        <dbReference type="EMBL" id="GLL14982.1"/>
    </source>
</evidence>
<dbReference type="Proteomes" id="UP001143463">
    <property type="component" value="Unassembled WGS sequence"/>
</dbReference>
<dbReference type="Gene3D" id="3.30.750.24">
    <property type="entry name" value="STAS domain"/>
    <property type="match status" value="1"/>
</dbReference>